<reference evidence="1" key="1">
    <citation type="submission" date="2015-07" db="EMBL/GenBank/DDBJ databases">
        <title>Adaptation to a free-living lifestyle via gene acquisitions in the diplomonad Trepomonas sp. PC1.</title>
        <authorList>
            <person name="Xu F."/>
            <person name="Jerlstrom-Hultqvist J."/>
            <person name="Kolisko M."/>
            <person name="Simpson A.G.B."/>
            <person name="Roger A.J."/>
            <person name="Svard S.G."/>
            <person name="Andersson J.O."/>
        </authorList>
    </citation>
    <scope>NUCLEOTIDE SEQUENCE</scope>
    <source>
        <strain evidence="1">PC1</strain>
    </source>
</reference>
<feature type="non-terminal residue" evidence="1">
    <location>
        <position position="1"/>
    </location>
</feature>
<protein>
    <submittedName>
        <fullName evidence="1">Leucine rich repeats-containing protein</fullName>
    </submittedName>
</protein>
<dbReference type="SUPFAM" id="SSF52058">
    <property type="entry name" value="L domain-like"/>
    <property type="match status" value="1"/>
</dbReference>
<proteinExistence type="predicted"/>
<name>A0A146K1M7_9EUKA</name>
<dbReference type="InterPro" id="IPR032675">
    <property type="entry name" value="LRR_dom_sf"/>
</dbReference>
<dbReference type="AlphaFoldDB" id="A0A146K1M7"/>
<dbReference type="Pfam" id="PF13306">
    <property type="entry name" value="LRR_5"/>
    <property type="match status" value="1"/>
</dbReference>
<evidence type="ECO:0000313" key="1">
    <source>
        <dbReference type="EMBL" id="JAP90820.1"/>
    </source>
</evidence>
<gene>
    <name evidence="1" type="ORF">TPC1_17768</name>
</gene>
<organism evidence="1">
    <name type="scientific">Trepomonas sp. PC1</name>
    <dbReference type="NCBI Taxonomy" id="1076344"/>
    <lineage>
        <taxon>Eukaryota</taxon>
        <taxon>Metamonada</taxon>
        <taxon>Diplomonadida</taxon>
        <taxon>Hexamitidae</taxon>
        <taxon>Hexamitinae</taxon>
        <taxon>Trepomonas</taxon>
    </lineage>
</organism>
<dbReference type="InterPro" id="IPR026906">
    <property type="entry name" value="LRR_5"/>
</dbReference>
<dbReference type="EMBL" id="GDID01005786">
    <property type="protein sequence ID" value="JAP90820.1"/>
    <property type="molecule type" value="Transcribed_RNA"/>
</dbReference>
<accession>A0A146K1M7</accession>
<sequence length="263" mass="30169">EFLHQARLSANSYYESNNLEQINECLIIKMEECFQSFQMDFHPEFVFAPLLKIVQSNQFNNTNIKQIFMPQLQLIKGNGFCKAKLNHVDLPNLQTIEGLAFAQNHFVKVNLPSLTKMESVMQFDSCSLLKIFTAMKVETIPQSCFHRCQKLETVNAPCATILNSAFSKCENLESVWARSCSFKCDCRHCAMCRGTFSECLKKGEFWRLSYEIAITHCCGELARSKLYTNMVLNKRSDKATKIVFSGFLGIFDGINYFLKFGDE</sequence>
<dbReference type="Gene3D" id="3.80.10.10">
    <property type="entry name" value="Ribonuclease Inhibitor"/>
    <property type="match status" value="1"/>
</dbReference>